<gene>
    <name evidence="3" type="primary">tusA</name>
    <name evidence="3" type="ORF">MECH1_V1_0431</name>
</gene>
<dbReference type="PANTHER" id="PTHR33279:SF6">
    <property type="entry name" value="SULFUR CARRIER PROTEIN YEDF-RELATED"/>
    <property type="match status" value="1"/>
</dbReference>
<dbReference type="SUPFAM" id="SSF64307">
    <property type="entry name" value="SirA-like"/>
    <property type="match status" value="1"/>
</dbReference>
<feature type="domain" description="UPF0033" evidence="2">
    <location>
        <begin position="8"/>
        <end position="32"/>
    </location>
</feature>
<dbReference type="PROSITE" id="PS01148">
    <property type="entry name" value="UPF0033"/>
    <property type="match status" value="1"/>
</dbReference>
<accession>A0ABP1C4U2</accession>
<evidence type="ECO:0000313" key="3">
    <source>
        <dbReference type="EMBL" id="CAL1239207.1"/>
    </source>
</evidence>
<evidence type="ECO:0000313" key="4">
    <source>
        <dbReference type="Proteomes" id="UP001497493"/>
    </source>
</evidence>
<proteinExistence type="inferred from homology"/>
<evidence type="ECO:0000259" key="2">
    <source>
        <dbReference type="PROSITE" id="PS01148"/>
    </source>
</evidence>
<dbReference type="RefSeq" id="WP_348758791.1">
    <property type="nucleotide sequence ID" value="NZ_OZ026884.1"/>
</dbReference>
<dbReference type="PANTHER" id="PTHR33279">
    <property type="entry name" value="SULFUR CARRIER PROTEIN YEDF-RELATED"/>
    <property type="match status" value="1"/>
</dbReference>
<reference evidence="3 4" key="1">
    <citation type="submission" date="2024-04" db="EMBL/GenBank/DDBJ databases">
        <authorList>
            <person name="Cremers G."/>
        </authorList>
    </citation>
    <scope>NUCLEOTIDE SEQUENCE [LARGE SCALE GENOMIC DNA]</scope>
    <source>
        <strain evidence="3">MeCH1-AG</strain>
    </source>
</reference>
<keyword evidence="4" id="KW-1185">Reference proteome</keyword>
<comment type="similarity">
    <text evidence="1">Belongs to the sulfur carrier protein TusA family.</text>
</comment>
<protein>
    <submittedName>
        <fullName evidence="3">Sulfur carrier protein TusA</fullName>
    </submittedName>
</protein>
<dbReference type="InterPro" id="IPR001455">
    <property type="entry name" value="TusA-like"/>
</dbReference>
<evidence type="ECO:0000256" key="1">
    <source>
        <dbReference type="ARBA" id="ARBA00008984"/>
    </source>
</evidence>
<dbReference type="EMBL" id="OZ026884">
    <property type="protein sequence ID" value="CAL1239207.1"/>
    <property type="molecule type" value="Genomic_DNA"/>
</dbReference>
<dbReference type="CDD" id="cd00291">
    <property type="entry name" value="SirA_YedF_YeeD"/>
    <property type="match status" value="1"/>
</dbReference>
<dbReference type="Gene3D" id="3.30.110.40">
    <property type="entry name" value="TusA-like domain"/>
    <property type="match status" value="1"/>
</dbReference>
<dbReference type="Proteomes" id="UP001497493">
    <property type="component" value="Chromosome"/>
</dbReference>
<name>A0ABP1C4U2_9GAMM</name>
<organism evidence="3 4">
    <name type="scientific">Candidatus Methylocalor cossyra</name>
    <dbReference type="NCBI Taxonomy" id="3108543"/>
    <lineage>
        <taxon>Bacteria</taxon>
        <taxon>Pseudomonadati</taxon>
        <taxon>Pseudomonadota</taxon>
        <taxon>Gammaproteobacteria</taxon>
        <taxon>Methylococcales</taxon>
        <taxon>Methylococcaceae</taxon>
        <taxon>Candidatus Methylocalor</taxon>
    </lineage>
</organism>
<dbReference type="InterPro" id="IPR036868">
    <property type="entry name" value="TusA-like_sf"/>
</dbReference>
<sequence>MTQVHVELDTTGLMCPLPLLRLKKALQSMEAGQVVRVLATDPASVLDFGVFLEQAGHEMLERREETGIFYYLIRKG</sequence>
<dbReference type="Pfam" id="PF01206">
    <property type="entry name" value="TusA"/>
    <property type="match status" value="1"/>
</dbReference>